<dbReference type="InterPro" id="IPR027417">
    <property type="entry name" value="P-loop_NTPase"/>
</dbReference>
<dbReference type="EMBL" id="SNRY01000413">
    <property type="protein sequence ID" value="KAA6341086.1"/>
    <property type="molecule type" value="Genomic_DNA"/>
</dbReference>
<keyword evidence="4" id="KW-0547">Nucleotide-binding</keyword>
<evidence type="ECO:0000256" key="2">
    <source>
        <dbReference type="ARBA" id="ARBA00022528"/>
    </source>
</evidence>
<dbReference type="SUPFAM" id="SSF52540">
    <property type="entry name" value="P-loop containing nucleoside triphosphate hydrolases"/>
    <property type="match status" value="1"/>
</dbReference>
<keyword evidence="2" id="KW-0150">Chloroplast</keyword>
<comment type="similarity">
    <text evidence="6">Belongs to the AAA ATPase family. Highly divergent.</text>
</comment>
<gene>
    <name evidence="9" type="ORF">EZS27_011095</name>
</gene>
<dbReference type="SMART" id="SM00382">
    <property type="entry name" value="AAA"/>
    <property type="match status" value="1"/>
</dbReference>
<comment type="subcellular location">
    <subcellularLocation>
        <location evidence="1">Plastid</location>
        <location evidence="1">Chloroplast</location>
    </subcellularLocation>
</comment>
<keyword evidence="9" id="KW-0482">Metalloprotease</keyword>
<reference evidence="9" key="1">
    <citation type="submission" date="2019-03" db="EMBL/GenBank/DDBJ databases">
        <title>Single cell metagenomics reveals metabolic interactions within the superorganism composed of flagellate Streblomastix strix and complex community of Bacteroidetes bacteria on its surface.</title>
        <authorList>
            <person name="Treitli S.C."/>
            <person name="Kolisko M."/>
            <person name="Husnik F."/>
            <person name="Keeling P."/>
            <person name="Hampl V."/>
        </authorList>
    </citation>
    <scope>NUCLEOTIDE SEQUENCE</scope>
    <source>
        <strain evidence="9">STM</strain>
    </source>
</reference>
<evidence type="ECO:0000256" key="4">
    <source>
        <dbReference type="ARBA" id="ARBA00022741"/>
    </source>
</evidence>
<dbReference type="PANTHER" id="PTHR42960">
    <property type="entry name" value="YCF46 PROTEIN"/>
    <property type="match status" value="1"/>
</dbReference>
<dbReference type="GO" id="GO:0006508">
    <property type="term" value="P:proteolysis"/>
    <property type="evidence" value="ECO:0007669"/>
    <property type="project" value="UniProtKB-KW"/>
</dbReference>
<proteinExistence type="inferred from homology"/>
<dbReference type="AlphaFoldDB" id="A0A5J4S4U6"/>
<organism evidence="9">
    <name type="scientific">termite gut metagenome</name>
    <dbReference type="NCBI Taxonomy" id="433724"/>
    <lineage>
        <taxon>unclassified sequences</taxon>
        <taxon>metagenomes</taxon>
        <taxon>organismal metagenomes</taxon>
    </lineage>
</organism>
<keyword evidence="3" id="KW-0934">Plastid</keyword>
<name>A0A5J4S4U6_9ZZZZ</name>
<dbReference type="GO" id="GO:0016887">
    <property type="term" value="F:ATP hydrolysis activity"/>
    <property type="evidence" value="ECO:0007669"/>
    <property type="project" value="InterPro"/>
</dbReference>
<dbReference type="Pfam" id="PF00004">
    <property type="entry name" value="AAA"/>
    <property type="match status" value="1"/>
</dbReference>
<evidence type="ECO:0000313" key="9">
    <source>
        <dbReference type="EMBL" id="KAA6341086.1"/>
    </source>
</evidence>
<dbReference type="Gene3D" id="3.40.50.300">
    <property type="entry name" value="P-loop containing nucleotide triphosphate hydrolases"/>
    <property type="match status" value="1"/>
</dbReference>
<dbReference type="PANTHER" id="PTHR42960:SF1">
    <property type="entry name" value="YCF46 PROTEIN"/>
    <property type="match status" value="1"/>
</dbReference>
<comment type="caution">
    <text evidence="9">The sequence shown here is derived from an EMBL/GenBank/DDBJ whole genome shotgun (WGS) entry which is preliminary data.</text>
</comment>
<evidence type="ECO:0000256" key="5">
    <source>
        <dbReference type="ARBA" id="ARBA00022840"/>
    </source>
</evidence>
<sequence>MEDIFLNIKNMIKANFPLLYLTTSEYSRVTQKIRTIAFGLDYDFHAWDCVDGLQTHVKDQSNKLKEVKDHTANSETKDYIGFLEYIRKGLIRQNDEKQEIFLVEDFHKYFDNEQVIVSLRKLSVELKSCNKHLIFLSPFKKLPEEIEKYLTVINMPLPDRKDLQTRLKVIAGKETTINPDLEKYIIDSALGLTDTEADLAFRLAKEKVGLDKKEAIQIIANEKEQIIKKSGILDYFQVNMDLEQSVGGLDNLKGWLKQRSKSFERRAKDFGLKEPKGILLLGVPGCGKSLTAKCVATEWKQPLLRLDIGKVFQAEVGSSENNIRQAIATAEAVAPCVLWIDEIEKGLSVGGGEKDGGTNSRVFSTILTWMQEKTKPVFVVATANNISDLPPELLRKGRFDEIFFVDLPTKEERTNIFKIHLAKYGQNSITDFKCLADKSKFFNGAEIEECVKEAMFLSYIENSDNNQISLKHLEQAIEQVVPLSQTMKKKIDGLREWALTRARLASKKSNDENIVETISKEDESKEIKKTKREIVEDVF</sequence>
<dbReference type="GO" id="GO:0008237">
    <property type="term" value="F:metallopeptidase activity"/>
    <property type="evidence" value="ECO:0007669"/>
    <property type="project" value="UniProtKB-KW"/>
</dbReference>
<protein>
    <recommendedName>
        <fullName evidence="7">Uncharacterized AAA domain-containing protein ycf46</fullName>
    </recommendedName>
</protein>
<dbReference type="InterPro" id="IPR052381">
    <property type="entry name" value="AAA_domain_protein"/>
</dbReference>
<dbReference type="InterPro" id="IPR003593">
    <property type="entry name" value="AAA+_ATPase"/>
</dbReference>
<dbReference type="Gene3D" id="1.10.8.60">
    <property type="match status" value="1"/>
</dbReference>
<dbReference type="CDD" id="cd19507">
    <property type="entry name" value="RecA-like_Ycf46-like"/>
    <property type="match status" value="1"/>
</dbReference>
<evidence type="ECO:0000256" key="6">
    <source>
        <dbReference type="ARBA" id="ARBA00038088"/>
    </source>
</evidence>
<keyword evidence="9" id="KW-0378">Hydrolase</keyword>
<feature type="domain" description="AAA+ ATPase" evidence="8">
    <location>
        <begin position="274"/>
        <end position="409"/>
    </location>
</feature>
<keyword evidence="9" id="KW-0645">Protease</keyword>
<dbReference type="InterPro" id="IPR003959">
    <property type="entry name" value="ATPase_AAA_core"/>
</dbReference>
<keyword evidence="5" id="KW-0067">ATP-binding</keyword>
<evidence type="ECO:0000256" key="7">
    <source>
        <dbReference type="ARBA" id="ARBA00040480"/>
    </source>
</evidence>
<evidence type="ECO:0000256" key="1">
    <source>
        <dbReference type="ARBA" id="ARBA00004229"/>
    </source>
</evidence>
<dbReference type="GO" id="GO:0009507">
    <property type="term" value="C:chloroplast"/>
    <property type="evidence" value="ECO:0007669"/>
    <property type="project" value="UniProtKB-SubCell"/>
</dbReference>
<evidence type="ECO:0000256" key="3">
    <source>
        <dbReference type="ARBA" id="ARBA00022640"/>
    </source>
</evidence>
<accession>A0A5J4S4U6</accession>
<evidence type="ECO:0000259" key="8">
    <source>
        <dbReference type="SMART" id="SM00382"/>
    </source>
</evidence>
<dbReference type="GO" id="GO:0005524">
    <property type="term" value="F:ATP binding"/>
    <property type="evidence" value="ECO:0007669"/>
    <property type="project" value="UniProtKB-KW"/>
</dbReference>